<dbReference type="GO" id="GO:0006351">
    <property type="term" value="P:DNA-templated transcription"/>
    <property type="evidence" value="ECO:0007669"/>
    <property type="project" value="InterPro"/>
</dbReference>
<dbReference type="AlphaFoldDB" id="A0A5C6SKN7"/>
<keyword evidence="6" id="KW-0539">Nucleus</keyword>
<dbReference type="PANTHER" id="PTHR31944">
    <property type="entry name" value="HEME-RESPONSIVE ZINC FINGER TRANSCRIPTION FACTOR HAP1"/>
    <property type="match status" value="1"/>
</dbReference>
<dbReference type="GO" id="GO:0008270">
    <property type="term" value="F:zinc ion binding"/>
    <property type="evidence" value="ECO:0007669"/>
    <property type="project" value="InterPro"/>
</dbReference>
<dbReference type="EMBL" id="VMNF01000012">
    <property type="protein sequence ID" value="TXB98488.1"/>
    <property type="molecule type" value="Genomic_DNA"/>
</dbReference>
<dbReference type="Gene3D" id="4.10.240.10">
    <property type="entry name" value="Zn(2)-C6 fungal-type DNA-binding domain"/>
    <property type="match status" value="1"/>
</dbReference>
<feature type="region of interest" description="Disordered" evidence="7">
    <location>
        <begin position="42"/>
        <end position="84"/>
    </location>
</feature>
<gene>
    <name evidence="9" type="ORF">FocTR4_00013219</name>
</gene>
<organism evidence="9 10">
    <name type="scientific">Fusarium oxysporum f. sp. cubense</name>
    <dbReference type="NCBI Taxonomy" id="61366"/>
    <lineage>
        <taxon>Eukaryota</taxon>
        <taxon>Fungi</taxon>
        <taxon>Dikarya</taxon>
        <taxon>Ascomycota</taxon>
        <taxon>Pezizomycotina</taxon>
        <taxon>Sordariomycetes</taxon>
        <taxon>Hypocreomycetidae</taxon>
        <taxon>Hypocreales</taxon>
        <taxon>Nectriaceae</taxon>
        <taxon>Fusarium</taxon>
        <taxon>Fusarium oxysporum species complex</taxon>
    </lineage>
</organism>
<name>A0A5C6SKN7_FUSOC</name>
<dbReference type="GO" id="GO:0000978">
    <property type="term" value="F:RNA polymerase II cis-regulatory region sequence-specific DNA binding"/>
    <property type="evidence" value="ECO:0007669"/>
    <property type="project" value="TreeGrafter"/>
</dbReference>
<keyword evidence="5" id="KW-0804">Transcription</keyword>
<evidence type="ECO:0000313" key="10">
    <source>
        <dbReference type="Proteomes" id="UP000321331"/>
    </source>
</evidence>
<dbReference type="CDD" id="cd12148">
    <property type="entry name" value="fungal_TF_MHR"/>
    <property type="match status" value="1"/>
</dbReference>
<evidence type="ECO:0000256" key="2">
    <source>
        <dbReference type="ARBA" id="ARBA00022833"/>
    </source>
</evidence>
<evidence type="ECO:0000256" key="5">
    <source>
        <dbReference type="ARBA" id="ARBA00023163"/>
    </source>
</evidence>
<accession>A0A5C6SKN7</accession>
<dbReference type="InterPro" id="IPR036864">
    <property type="entry name" value="Zn2-C6_fun-type_DNA-bd_sf"/>
</dbReference>
<proteinExistence type="predicted"/>
<comment type="caution">
    <text evidence="9">The sequence shown here is derived from an EMBL/GenBank/DDBJ whole genome shotgun (WGS) entry which is preliminary data.</text>
</comment>
<dbReference type="SMART" id="SM00066">
    <property type="entry name" value="GAL4"/>
    <property type="match status" value="1"/>
</dbReference>
<protein>
    <recommendedName>
        <fullName evidence="8">Zn(2)-C6 fungal-type domain-containing protein</fullName>
    </recommendedName>
</protein>
<dbReference type="Proteomes" id="UP000321331">
    <property type="component" value="Unassembled WGS sequence"/>
</dbReference>
<evidence type="ECO:0000313" key="9">
    <source>
        <dbReference type="EMBL" id="TXB98488.1"/>
    </source>
</evidence>
<keyword evidence="1" id="KW-0479">Metal-binding</keyword>
<keyword evidence="3" id="KW-0805">Transcription regulation</keyword>
<evidence type="ECO:0000256" key="4">
    <source>
        <dbReference type="ARBA" id="ARBA00023125"/>
    </source>
</evidence>
<dbReference type="GO" id="GO:0001228">
    <property type="term" value="F:DNA-binding transcription activator activity, RNA polymerase II-specific"/>
    <property type="evidence" value="ECO:0007669"/>
    <property type="project" value="TreeGrafter"/>
</dbReference>
<dbReference type="CDD" id="cd00067">
    <property type="entry name" value="GAL4"/>
    <property type="match status" value="1"/>
</dbReference>
<feature type="non-terminal residue" evidence="9">
    <location>
        <position position="1"/>
    </location>
</feature>
<dbReference type="PANTHER" id="PTHR31944:SF131">
    <property type="entry name" value="HEME-RESPONSIVE ZINC FINGER TRANSCRIPTION FACTOR HAP1"/>
    <property type="match status" value="1"/>
</dbReference>
<dbReference type="GO" id="GO:0005634">
    <property type="term" value="C:nucleus"/>
    <property type="evidence" value="ECO:0007669"/>
    <property type="project" value="TreeGrafter"/>
</dbReference>
<dbReference type="Pfam" id="PF04082">
    <property type="entry name" value="Fungal_trans"/>
    <property type="match status" value="1"/>
</dbReference>
<evidence type="ECO:0000256" key="7">
    <source>
        <dbReference type="SAM" id="MobiDB-lite"/>
    </source>
</evidence>
<dbReference type="InterPro" id="IPR007219">
    <property type="entry name" value="XnlR_reg_dom"/>
</dbReference>
<dbReference type="SUPFAM" id="SSF57701">
    <property type="entry name" value="Zn2/Cys6 DNA-binding domain"/>
    <property type="match status" value="1"/>
</dbReference>
<evidence type="ECO:0000259" key="8">
    <source>
        <dbReference type="PROSITE" id="PS50048"/>
    </source>
</evidence>
<dbReference type="InterPro" id="IPR051430">
    <property type="entry name" value="Fungal_TF_Env_Response"/>
</dbReference>
<dbReference type="Pfam" id="PF00172">
    <property type="entry name" value="Zn_clus"/>
    <property type="match status" value="1"/>
</dbReference>
<evidence type="ECO:0000256" key="3">
    <source>
        <dbReference type="ARBA" id="ARBA00023015"/>
    </source>
</evidence>
<dbReference type="SMART" id="SM00906">
    <property type="entry name" value="Fungal_trans"/>
    <property type="match status" value="1"/>
</dbReference>
<feature type="domain" description="Zn(2)-C6 fungal-type" evidence="8">
    <location>
        <begin position="85"/>
        <end position="114"/>
    </location>
</feature>
<reference evidence="9 10" key="1">
    <citation type="submission" date="2019-07" db="EMBL/GenBank/DDBJ databases">
        <title>The First High-Quality Draft Genome Sequence of the Causal Agent of the Current Panama Disease Epidemic.</title>
        <authorList>
            <person name="Warmington R.J."/>
            <person name="Kay W."/>
            <person name="Jeffries A."/>
            <person name="Bebber D."/>
            <person name="Moore K."/>
            <person name="Studholme D.J."/>
        </authorList>
    </citation>
    <scope>NUCLEOTIDE SEQUENCE [LARGE SCALE GENOMIC DNA]</scope>
    <source>
        <strain evidence="9 10">TR4</strain>
    </source>
</reference>
<sequence>PLAVSRMAAGMPEMTTAHSTTHDGGSAPVTASQSILSSTAYDAPLSQQQTPPQHLHQQTPSQGLALTQQQQQQQRSVKRPRPVKSCTECRKRKLRCDRLCPCSQCQKSNRTCKYAMDHDSANLSEGSDSEMPEPARPAKRNCNPGIFNSGTPLPSNDSTYGPIRNGDTGAAPSLEELSMRMERLERQLMARSPVVSEGSGGRLIAASSETIRGLTVKQGALRTRYHGQNSPRVLLNLFDEAKEFMANNSNNNGVRDVLLNFKRFHKALIDEYRKSLSPITVFVDSMMPVQKRMTDILPKKAVCDRLVASYVDTSETIYRIVHLPMFMEQYNLFWEGKIQSEYFLPQLLSLCSIASRFETKSKGLGNERSDGVHIPTACALVRTWLDSLRGKQLVEFEVLQVEVLLLHAQRMITPRIQDSWTSLGSIVRMAMTMGLHRDPSEFEPRIPIFFSEMRRRLWFTILDMDLHISLASNLPCLVREGDFTCRPPRNLDDIELFPDMKELPQSKPIDVVTDNQMQVYAAMTLGVRMKVAHMLNRIDTIRDYQEILEVGAKLERFLDDINYIFPRQGILSDAQKSKQWRSRVILDMHVRRPLLALYRPFAIGASDAPGQISRAYLRSSMVIMKYLDELDPMLAHFQDIAEMYHQVLKKDIIQAALSVCFYIRSAVRPASDSTGLGSQALRMSPDSSDDFPTYNPENLVLWSPSRLISTVEKTLDLLVRNISGRDTKDVVCLAVVLECVSKPEVKTDEVTQSLRIVLDRCLRATNMNLDGVPMGSTGVPVDGFQGDAYRHHVPFMYQRNSIGVPAALNDFDNWMLWEGWE</sequence>
<dbReference type="InterPro" id="IPR001138">
    <property type="entry name" value="Zn2Cys6_DnaBD"/>
</dbReference>
<dbReference type="PROSITE" id="PS50048">
    <property type="entry name" value="ZN2_CY6_FUNGAL_2"/>
    <property type="match status" value="1"/>
</dbReference>
<keyword evidence="4" id="KW-0238">DNA-binding</keyword>
<feature type="compositionally biased region" description="Low complexity" evidence="7">
    <location>
        <begin position="44"/>
        <end position="74"/>
    </location>
</feature>
<evidence type="ECO:0000256" key="6">
    <source>
        <dbReference type="ARBA" id="ARBA00023242"/>
    </source>
</evidence>
<dbReference type="PROSITE" id="PS00463">
    <property type="entry name" value="ZN2_CY6_FUNGAL_1"/>
    <property type="match status" value="1"/>
</dbReference>
<keyword evidence="2" id="KW-0862">Zinc</keyword>
<evidence type="ECO:0000256" key="1">
    <source>
        <dbReference type="ARBA" id="ARBA00022723"/>
    </source>
</evidence>